<reference evidence="1 2" key="1">
    <citation type="submission" date="2018-11" db="EMBL/GenBank/DDBJ databases">
        <title>Genomic profiling of Staphylococcus species from a Poultry farm system in KwaZulu-Natal, South Africa.</title>
        <authorList>
            <person name="Amoako D.G."/>
            <person name="Somboro A.M."/>
            <person name="Abia A.L.K."/>
            <person name="Bester L.A."/>
            <person name="Essack S.Y."/>
        </authorList>
    </citation>
    <scope>NUCLEOTIDE SEQUENCE [LARGE SCALE GENOMIC DNA]</scope>
    <source>
        <strain evidence="1 2">SA11</strain>
    </source>
</reference>
<dbReference type="GO" id="GO:0051213">
    <property type="term" value="F:dioxygenase activity"/>
    <property type="evidence" value="ECO:0007669"/>
    <property type="project" value="UniProtKB-KW"/>
</dbReference>
<keyword evidence="1" id="KW-0560">Oxidoreductase</keyword>
<accession>A0A4Q7CIK4</accession>
<dbReference type="InterPro" id="IPR036922">
    <property type="entry name" value="Rieske_2Fe-2S_sf"/>
</dbReference>
<evidence type="ECO:0000313" key="2">
    <source>
        <dbReference type="Proteomes" id="UP000293854"/>
    </source>
</evidence>
<comment type="caution">
    <text evidence="1">The sequence shown here is derived from an EMBL/GenBank/DDBJ whole genome shotgun (WGS) entry which is preliminary data.</text>
</comment>
<dbReference type="GO" id="GO:0051537">
    <property type="term" value="F:2 iron, 2 sulfur cluster binding"/>
    <property type="evidence" value="ECO:0007669"/>
    <property type="project" value="InterPro"/>
</dbReference>
<gene>
    <name evidence="1" type="ORF">EIG99_13995</name>
</gene>
<dbReference type="EMBL" id="RQTE01000544">
    <property type="protein sequence ID" value="RZH99042.1"/>
    <property type="molecule type" value="Genomic_DNA"/>
</dbReference>
<name>A0A4Q7CIK4_9STAP</name>
<proteinExistence type="predicted"/>
<dbReference type="Proteomes" id="UP000293854">
    <property type="component" value="Unassembled WGS sequence"/>
</dbReference>
<feature type="non-terminal residue" evidence="1">
    <location>
        <position position="70"/>
    </location>
</feature>
<organism evidence="1 2">
    <name type="scientific">Staphylococcus condimenti</name>
    <dbReference type="NCBI Taxonomy" id="70255"/>
    <lineage>
        <taxon>Bacteria</taxon>
        <taxon>Bacillati</taxon>
        <taxon>Bacillota</taxon>
        <taxon>Bacilli</taxon>
        <taxon>Bacillales</taxon>
        <taxon>Staphylococcaceae</taxon>
        <taxon>Staphylococcus</taxon>
    </lineage>
</organism>
<dbReference type="InterPro" id="IPR001663">
    <property type="entry name" value="Rng_hydr_dOase-A"/>
</dbReference>
<dbReference type="AlphaFoldDB" id="A0A4Q7CIK4"/>
<dbReference type="PANTHER" id="PTHR43756:SF5">
    <property type="entry name" value="CHOLINE MONOOXYGENASE, CHLOROPLASTIC"/>
    <property type="match status" value="1"/>
</dbReference>
<dbReference type="SUPFAM" id="SSF50022">
    <property type="entry name" value="ISP domain"/>
    <property type="match status" value="1"/>
</dbReference>
<keyword evidence="1" id="KW-0223">Dioxygenase</keyword>
<evidence type="ECO:0000313" key="1">
    <source>
        <dbReference type="EMBL" id="RZH99042.1"/>
    </source>
</evidence>
<dbReference type="PRINTS" id="PR00090">
    <property type="entry name" value="RNGDIOXGNASE"/>
</dbReference>
<dbReference type="PANTHER" id="PTHR43756">
    <property type="entry name" value="CHOLINE MONOOXYGENASE, CHLOROPLASTIC"/>
    <property type="match status" value="1"/>
</dbReference>
<sequence>MLSTDNRAYLGYILTDIGDYLGDNPPALSLPPAAYTSSELWQLERERIFNRSWMLVAHVDQVAKTGDYVT</sequence>
<dbReference type="Gene3D" id="3.90.380.10">
    <property type="entry name" value="Naphthalene 1,2-dioxygenase Alpha Subunit, Chain A, domain 1"/>
    <property type="match status" value="1"/>
</dbReference>
<protein>
    <submittedName>
        <fullName evidence="1">Aromatic ring-hydroxylating dioxygenase subunit alpha</fullName>
    </submittedName>
</protein>